<dbReference type="Pfam" id="PF00884">
    <property type="entry name" value="Sulfatase"/>
    <property type="match status" value="1"/>
</dbReference>
<keyword evidence="4" id="KW-0325">Glycoprotein</keyword>
<dbReference type="EMBL" id="BART01025636">
    <property type="protein sequence ID" value="GAH03193.1"/>
    <property type="molecule type" value="Genomic_DNA"/>
</dbReference>
<dbReference type="PROSITE" id="PS00149">
    <property type="entry name" value="SULFATASE_2"/>
    <property type="match status" value="1"/>
</dbReference>
<proteinExistence type="inferred from homology"/>
<dbReference type="PANTHER" id="PTHR43108">
    <property type="entry name" value="N-ACETYLGLUCOSAMINE-6-SULFATASE FAMILY MEMBER"/>
    <property type="match status" value="1"/>
</dbReference>
<keyword evidence="2" id="KW-0732">Signal</keyword>
<comment type="similarity">
    <text evidence="1">Belongs to the sulfatase family.</text>
</comment>
<reference evidence="6" key="1">
    <citation type="journal article" date="2014" name="Front. Microbiol.">
        <title>High frequency of phylogenetically diverse reductive dehalogenase-homologous genes in deep subseafloor sedimentary metagenomes.</title>
        <authorList>
            <person name="Kawai M."/>
            <person name="Futagami T."/>
            <person name="Toyoda A."/>
            <person name="Takaki Y."/>
            <person name="Nishi S."/>
            <person name="Hori S."/>
            <person name="Arai W."/>
            <person name="Tsubouchi T."/>
            <person name="Morono Y."/>
            <person name="Uchiyama I."/>
            <person name="Ito T."/>
            <person name="Fujiyama A."/>
            <person name="Inagaki F."/>
            <person name="Takami H."/>
        </authorList>
    </citation>
    <scope>NUCLEOTIDE SEQUENCE</scope>
    <source>
        <strain evidence="6">Expedition CK06-06</strain>
    </source>
</reference>
<evidence type="ECO:0000256" key="3">
    <source>
        <dbReference type="ARBA" id="ARBA00022801"/>
    </source>
</evidence>
<dbReference type="PANTHER" id="PTHR43108:SF6">
    <property type="entry name" value="N-SULPHOGLUCOSAMINE SULPHOHYDROLASE"/>
    <property type="match status" value="1"/>
</dbReference>
<dbReference type="InterPro" id="IPR000917">
    <property type="entry name" value="Sulfatase_N"/>
</dbReference>
<dbReference type="GO" id="GO:0016787">
    <property type="term" value="F:hydrolase activity"/>
    <property type="evidence" value="ECO:0007669"/>
    <property type="project" value="UniProtKB-KW"/>
</dbReference>
<dbReference type="Gene3D" id="3.40.720.10">
    <property type="entry name" value="Alkaline Phosphatase, subunit A"/>
    <property type="match status" value="1"/>
</dbReference>
<dbReference type="InterPro" id="IPR017850">
    <property type="entry name" value="Alkaline_phosphatase_core_sf"/>
</dbReference>
<evidence type="ECO:0000313" key="6">
    <source>
        <dbReference type="EMBL" id="GAH03193.1"/>
    </source>
</evidence>
<evidence type="ECO:0000256" key="2">
    <source>
        <dbReference type="ARBA" id="ARBA00022729"/>
    </source>
</evidence>
<feature type="non-terminal residue" evidence="6">
    <location>
        <position position="195"/>
    </location>
</feature>
<organism evidence="6">
    <name type="scientific">marine sediment metagenome</name>
    <dbReference type="NCBI Taxonomy" id="412755"/>
    <lineage>
        <taxon>unclassified sequences</taxon>
        <taxon>metagenomes</taxon>
        <taxon>ecological metagenomes</taxon>
    </lineage>
</organism>
<dbReference type="AlphaFoldDB" id="X1E3F6"/>
<evidence type="ECO:0000256" key="1">
    <source>
        <dbReference type="ARBA" id="ARBA00008779"/>
    </source>
</evidence>
<name>X1E3F6_9ZZZZ</name>
<protein>
    <recommendedName>
        <fullName evidence="5">Sulfatase N-terminal domain-containing protein</fullName>
    </recommendedName>
</protein>
<comment type="caution">
    <text evidence="6">The sequence shown here is derived from an EMBL/GenBank/DDBJ whole genome shotgun (WGS) entry which is preliminary data.</text>
</comment>
<dbReference type="SUPFAM" id="SSF53649">
    <property type="entry name" value="Alkaline phosphatase-like"/>
    <property type="match status" value="1"/>
</dbReference>
<accession>X1E3F6</accession>
<evidence type="ECO:0000259" key="5">
    <source>
        <dbReference type="Pfam" id="PF00884"/>
    </source>
</evidence>
<dbReference type="InterPro" id="IPR024607">
    <property type="entry name" value="Sulfatase_CS"/>
</dbReference>
<sequence>MVNNFTDYPIDLPSFPRVLQAAGYETAYIGKWHMGEQSDEKRPGFDYWACHKGQGKYYDTEFNINGRRVVKKGYYTHRVTDMAVDWLRKKRTKPYLLIVGHKAPHTPFTPEKKYSKIYDDIEIKYPRTAFELEGKPKWVKQRIDTWHGIYGPLYGYRKEFPDTSPESVKHFAKFVRSYTATIKSIDDSVRRIYKT</sequence>
<evidence type="ECO:0000256" key="4">
    <source>
        <dbReference type="ARBA" id="ARBA00023180"/>
    </source>
</evidence>
<feature type="domain" description="Sulfatase N-terminal" evidence="5">
    <location>
        <begin position="10"/>
        <end position="194"/>
    </location>
</feature>
<gene>
    <name evidence="6" type="ORF">S01H4_45971</name>
</gene>
<keyword evidence="3" id="KW-0378">Hydrolase</keyword>